<evidence type="ECO:0000313" key="1">
    <source>
        <dbReference type="EMBL" id="KAJ0207806.1"/>
    </source>
</evidence>
<dbReference type="Proteomes" id="UP000235145">
    <property type="component" value="Unassembled WGS sequence"/>
</dbReference>
<organism evidence="1 2">
    <name type="scientific">Lactuca sativa</name>
    <name type="common">Garden lettuce</name>
    <dbReference type="NCBI Taxonomy" id="4236"/>
    <lineage>
        <taxon>Eukaryota</taxon>
        <taxon>Viridiplantae</taxon>
        <taxon>Streptophyta</taxon>
        <taxon>Embryophyta</taxon>
        <taxon>Tracheophyta</taxon>
        <taxon>Spermatophyta</taxon>
        <taxon>Magnoliopsida</taxon>
        <taxon>eudicotyledons</taxon>
        <taxon>Gunneridae</taxon>
        <taxon>Pentapetalae</taxon>
        <taxon>asterids</taxon>
        <taxon>campanulids</taxon>
        <taxon>Asterales</taxon>
        <taxon>Asteraceae</taxon>
        <taxon>Cichorioideae</taxon>
        <taxon>Cichorieae</taxon>
        <taxon>Lactucinae</taxon>
        <taxon>Lactuca</taxon>
    </lineage>
</organism>
<comment type="caution">
    <text evidence="1">The sequence shown here is derived from an EMBL/GenBank/DDBJ whole genome shotgun (WGS) entry which is preliminary data.</text>
</comment>
<dbReference type="AlphaFoldDB" id="A0A9R1VNK0"/>
<dbReference type="EMBL" id="NBSK02000005">
    <property type="protein sequence ID" value="KAJ0207806.1"/>
    <property type="molecule type" value="Genomic_DNA"/>
</dbReference>
<dbReference type="SUPFAM" id="SSF53098">
    <property type="entry name" value="Ribonuclease H-like"/>
    <property type="match status" value="1"/>
</dbReference>
<protein>
    <submittedName>
        <fullName evidence="1">Uncharacterized protein</fullName>
    </submittedName>
</protein>
<dbReference type="InterPro" id="IPR012337">
    <property type="entry name" value="RNaseH-like_sf"/>
</dbReference>
<sequence>MLHICIVKIVETKNIVQTVSNNVGNYKLAECEKSGHSCISKRRDWTKIIHLCATRFGTAVISLKSLYGHNLQAMVMSNKFKNMLKVGNSFGYKQMLLNGMFWRNFLIKMKVMTHLLRLLSLCNSDEKSALGYIYGRMHRARKGVMELFKKNKELYKPYIEIIDHHWNKMLCKSIHCATYWLI</sequence>
<gene>
    <name evidence="1" type="ORF">LSAT_V11C500268320</name>
</gene>
<reference evidence="1 2" key="1">
    <citation type="journal article" date="2017" name="Nat. Commun.">
        <title>Genome assembly with in vitro proximity ligation data and whole-genome triplication in lettuce.</title>
        <authorList>
            <person name="Reyes-Chin-Wo S."/>
            <person name="Wang Z."/>
            <person name="Yang X."/>
            <person name="Kozik A."/>
            <person name="Arikit S."/>
            <person name="Song C."/>
            <person name="Xia L."/>
            <person name="Froenicke L."/>
            <person name="Lavelle D.O."/>
            <person name="Truco M.J."/>
            <person name="Xia R."/>
            <person name="Zhu S."/>
            <person name="Xu C."/>
            <person name="Xu H."/>
            <person name="Xu X."/>
            <person name="Cox K."/>
            <person name="Korf I."/>
            <person name="Meyers B.C."/>
            <person name="Michelmore R.W."/>
        </authorList>
    </citation>
    <scope>NUCLEOTIDE SEQUENCE [LARGE SCALE GENOMIC DNA]</scope>
    <source>
        <strain evidence="2">cv. Salinas</strain>
        <tissue evidence="1">Seedlings</tissue>
    </source>
</reference>
<proteinExistence type="predicted"/>
<accession>A0A9R1VNK0</accession>
<keyword evidence="2" id="KW-1185">Reference proteome</keyword>
<evidence type="ECO:0000313" key="2">
    <source>
        <dbReference type="Proteomes" id="UP000235145"/>
    </source>
</evidence>
<name>A0A9R1VNK0_LACSA</name>